<evidence type="ECO:0000313" key="2">
    <source>
        <dbReference type="EMBL" id="MBO1318991.1"/>
    </source>
</evidence>
<gene>
    <name evidence="2" type="ORF">J3U88_11030</name>
</gene>
<feature type="signal peptide" evidence="1">
    <location>
        <begin position="1"/>
        <end position="24"/>
    </location>
</feature>
<sequence>MKPQLKILLIAALALLAVACGGNANLYETRLDGFDNGKRTMKLTYNLTKASSQEGASMRIDYLFQFSQGTKVRRSKKRTTLVNADYHMVHTNAVEIRGPGQTTWDSKIEDGFIVTTETKKGGETREVKIPVEGPVYSNVFPLMFYRDLRNKGDEIAYNIYFEVDEKVAPIKVRYIGETKAYVKSIAVPARHYQVQMGADSDDYQDYYLNPQNGKVIKMAFGKIEFLPTTD</sequence>
<feature type="chain" id="PRO_5035294814" description="Lipoprotein" evidence="1">
    <location>
        <begin position="25"/>
        <end position="230"/>
    </location>
</feature>
<dbReference type="RefSeq" id="WP_207858812.1">
    <property type="nucleotide sequence ID" value="NZ_JAFREP010000008.1"/>
</dbReference>
<comment type="caution">
    <text evidence="2">The sequence shown here is derived from an EMBL/GenBank/DDBJ whole genome shotgun (WGS) entry which is preliminary data.</text>
</comment>
<dbReference type="EMBL" id="JAFREP010000008">
    <property type="protein sequence ID" value="MBO1318991.1"/>
    <property type="molecule type" value="Genomic_DNA"/>
</dbReference>
<dbReference type="PROSITE" id="PS51257">
    <property type="entry name" value="PROKAR_LIPOPROTEIN"/>
    <property type="match status" value="1"/>
</dbReference>
<evidence type="ECO:0000256" key="1">
    <source>
        <dbReference type="SAM" id="SignalP"/>
    </source>
</evidence>
<organism evidence="2 3">
    <name type="scientific">Acanthopleuribacter pedis</name>
    <dbReference type="NCBI Taxonomy" id="442870"/>
    <lineage>
        <taxon>Bacteria</taxon>
        <taxon>Pseudomonadati</taxon>
        <taxon>Acidobacteriota</taxon>
        <taxon>Holophagae</taxon>
        <taxon>Acanthopleuribacterales</taxon>
        <taxon>Acanthopleuribacteraceae</taxon>
        <taxon>Acanthopleuribacter</taxon>
    </lineage>
</organism>
<evidence type="ECO:0000313" key="3">
    <source>
        <dbReference type="Proteomes" id="UP000664417"/>
    </source>
</evidence>
<name>A0A8J7Q6F4_9BACT</name>
<evidence type="ECO:0008006" key="4">
    <source>
        <dbReference type="Google" id="ProtNLM"/>
    </source>
</evidence>
<keyword evidence="1" id="KW-0732">Signal</keyword>
<dbReference type="AlphaFoldDB" id="A0A8J7Q6F4"/>
<proteinExistence type="predicted"/>
<protein>
    <recommendedName>
        <fullName evidence="4">Lipoprotein</fullName>
    </recommendedName>
</protein>
<reference evidence="2" key="1">
    <citation type="submission" date="2021-03" db="EMBL/GenBank/DDBJ databases">
        <authorList>
            <person name="Wang G."/>
        </authorList>
    </citation>
    <scope>NUCLEOTIDE SEQUENCE</scope>
    <source>
        <strain evidence="2">KCTC 12899</strain>
    </source>
</reference>
<accession>A0A8J7Q6F4</accession>
<keyword evidence="3" id="KW-1185">Reference proteome</keyword>
<dbReference type="Proteomes" id="UP000664417">
    <property type="component" value="Unassembled WGS sequence"/>
</dbReference>